<gene>
    <name evidence="19" type="primary">nad2</name>
</gene>
<keyword evidence="12 17" id="KW-0520">NAD</keyword>
<proteinExistence type="inferred from homology"/>
<evidence type="ECO:0000256" key="11">
    <source>
        <dbReference type="ARBA" id="ARBA00022989"/>
    </source>
</evidence>
<feature type="domain" description="NADH:quinone oxidoreductase/Mrp antiporter transmembrane" evidence="18">
    <location>
        <begin position="26"/>
        <end position="289"/>
    </location>
</feature>
<evidence type="ECO:0000256" key="14">
    <source>
        <dbReference type="ARBA" id="ARBA00023128"/>
    </source>
</evidence>
<comment type="subcellular location">
    <subcellularLocation>
        <location evidence="1 17">Mitochondrion inner membrane</location>
        <topology evidence="1 17">Multi-pass membrane protein</topology>
    </subcellularLocation>
</comment>
<evidence type="ECO:0000256" key="6">
    <source>
        <dbReference type="ARBA" id="ARBA00022660"/>
    </source>
</evidence>
<keyword evidence="14 17" id="KW-0496">Mitochondrion</keyword>
<evidence type="ECO:0000256" key="17">
    <source>
        <dbReference type="RuleBase" id="RU003403"/>
    </source>
</evidence>
<feature type="transmembrane region" description="Helical" evidence="17">
    <location>
        <begin position="202"/>
        <end position="221"/>
    </location>
</feature>
<geneLocation type="mitochondrion" evidence="19"/>
<dbReference type="Pfam" id="PF00361">
    <property type="entry name" value="Proton_antipo_M"/>
    <property type="match status" value="1"/>
</dbReference>
<keyword evidence="5" id="KW-0813">Transport</keyword>
<dbReference type="GO" id="GO:0006120">
    <property type="term" value="P:mitochondrial electron transport, NADH to ubiquinone"/>
    <property type="evidence" value="ECO:0007669"/>
    <property type="project" value="InterPro"/>
</dbReference>
<feature type="transmembrane region" description="Helical" evidence="17">
    <location>
        <begin position="276"/>
        <end position="296"/>
    </location>
</feature>
<comment type="catalytic activity">
    <reaction evidence="16 17">
        <text>a ubiquinone + NADH + 5 H(+)(in) = a ubiquinol + NAD(+) + 4 H(+)(out)</text>
        <dbReference type="Rhea" id="RHEA:29091"/>
        <dbReference type="Rhea" id="RHEA-COMP:9565"/>
        <dbReference type="Rhea" id="RHEA-COMP:9566"/>
        <dbReference type="ChEBI" id="CHEBI:15378"/>
        <dbReference type="ChEBI" id="CHEBI:16389"/>
        <dbReference type="ChEBI" id="CHEBI:17976"/>
        <dbReference type="ChEBI" id="CHEBI:57540"/>
        <dbReference type="ChEBI" id="CHEBI:57945"/>
        <dbReference type="EC" id="7.1.1.2"/>
    </reaction>
</comment>
<dbReference type="PRINTS" id="PR01436">
    <property type="entry name" value="NADHDHGNASE2"/>
</dbReference>
<keyword evidence="15 17" id="KW-0472">Membrane</keyword>
<keyword evidence="6 17" id="KW-0679">Respiratory chain</keyword>
<dbReference type="InterPro" id="IPR001750">
    <property type="entry name" value="ND/Mrp_TM"/>
</dbReference>
<evidence type="ECO:0000256" key="7">
    <source>
        <dbReference type="ARBA" id="ARBA00022692"/>
    </source>
</evidence>
<evidence type="ECO:0000256" key="5">
    <source>
        <dbReference type="ARBA" id="ARBA00022448"/>
    </source>
</evidence>
<dbReference type="AlphaFoldDB" id="A0A9E9FUS0"/>
<evidence type="ECO:0000256" key="13">
    <source>
        <dbReference type="ARBA" id="ARBA00023075"/>
    </source>
</evidence>
<keyword evidence="8 17" id="KW-0999">Mitochondrion inner membrane</keyword>
<dbReference type="GO" id="GO:0005743">
    <property type="term" value="C:mitochondrial inner membrane"/>
    <property type="evidence" value="ECO:0007669"/>
    <property type="project" value="UniProtKB-SubCell"/>
</dbReference>
<evidence type="ECO:0000256" key="10">
    <source>
        <dbReference type="ARBA" id="ARBA00022982"/>
    </source>
</evidence>
<dbReference type="PANTHER" id="PTHR46552">
    <property type="entry name" value="NADH-UBIQUINONE OXIDOREDUCTASE CHAIN 2"/>
    <property type="match status" value="1"/>
</dbReference>
<name>A0A9E9FUS0_9MOLL</name>
<feature type="transmembrane region" description="Helical" evidence="17">
    <location>
        <begin position="61"/>
        <end position="82"/>
    </location>
</feature>
<comment type="function">
    <text evidence="17">Core subunit of the mitochondrial membrane respiratory chain NADH dehydrogenase (Complex I) which catalyzes electron transfer from NADH through the respiratory chain, using ubiquinone as an electron acceptor. Essential for the catalytic activity and assembly of complex I.</text>
</comment>
<feature type="transmembrane region" description="Helical" evidence="17">
    <location>
        <begin position="129"/>
        <end position="147"/>
    </location>
</feature>
<protein>
    <recommendedName>
        <fullName evidence="4 17">NADH-ubiquinone oxidoreductase chain 2</fullName>
        <ecNumber evidence="3 17">7.1.1.2</ecNumber>
    </recommendedName>
</protein>
<sequence length="388" mass="45000">MNNKFFPANFLFINMMIFGTILSLSSSHWLVMWMGLELNLMGILPLMNIKGKSFEIESSMKYFIIQSLSSSLLIISSMLLYFKSLSWYSVFNNSIFSSILIVSLLLKLGGVPFHLWLPSMTKQMSWMMLFLILTWQKLAPLFMLSFINFNQNMIMLSAIFSSILGSIQAMNQTSMQLIMTYSSISHLGWMLSIVMINNMMMALYLLIYTLTIAPLFHYFNYKSGYKTFNLTQHDKNAGKDHMIFIPLILSLSGMPPFIGFLSKIMILITLIKMKIIIMPMIMFLSTLISLYFYLNLSMMMLIKSFLFMKFNLLSTNVNLLISINILSLFIFIPIMVLYAMNILNKPQSHWNIMFYFWDLIRITGNISKLNNSNSISTAWLSVKRWPTL</sequence>
<dbReference type="GO" id="GO:0008137">
    <property type="term" value="F:NADH dehydrogenase (ubiquinone) activity"/>
    <property type="evidence" value="ECO:0007669"/>
    <property type="project" value="UniProtKB-EC"/>
</dbReference>
<evidence type="ECO:0000259" key="18">
    <source>
        <dbReference type="Pfam" id="PF00361"/>
    </source>
</evidence>
<feature type="transmembrane region" description="Helical" evidence="17">
    <location>
        <begin position="242"/>
        <end position="270"/>
    </location>
</feature>
<evidence type="ECO:0000256" key="8">
    <source>
        <dbReference type="ARBA" id="ARBA00022792"/>
    </source>
</evidence>
<dbReference type="EMBL" id="ON367802">
    <property type="protein sequence ID" value="WAP91424.1"/>
    <property type="molecule type" value="Genomic_DNA"/>
</dbReference>
<keyword evidence="13 17" id="KW-0830">Ubiquinone</keyword>
<evidence type="ECO:0000313" key="19">
    <source>
        <dbReference type="EMBL" id="WAP91424.1"/>
    </source>
</evidence>
<evidence type="ECO:0000256" key="3">
    <source>
        <dbReference type="ARBA" id="ARBA00012944"/>
    </source>
</evidence>
<evidence type="ECO:0000256" key="15">
    <source>
        <dbReference type="ARBA" id="ARBA00023136"/>
    </source>
</evidence>
<keyword evidence="9 17" id="KW-1278">Translocase</keyword>
<feature type="transmembrane region" description="Helical" evidence="17">
    <location>
        <begin position="153"/>
        <end position="170"/>
    </location>
</feature>
<evidence type="ECO:0000256" key="9">
    <source>
        <dbReference type="ARBA" id="ARBA00022967"/>
    </source>
</evidence>
<dbReference type="InterPro" id="IPR003917">
    <property type="entry name" value="NADH_UbQ_OxRdtase_chain2"/>
</dbReference>
<reference evidence="19" key="1">
    <citation type="submission" date="2022-04" db="EMBL/GenBank/DDBJ databases">
        <title>Genome skimming elucidates the evolutionary history of Octopodiformes.</title>
        <authorList>
            <person name="Taite M."/>
            <person name="Fernandez-Alvarez F."/>
            <person name="Braid H."/>
            <person name="Bush S."/>
            <person name="Bolstad K."/>
            <person name="Drewery J."/>
            <person name="Mills S."/>
            <person name="Strugnell J."/>
            <person name="Vecchione M."/>
            <person name="Villanueva R."/>
            <person name="Voight J."/>
            <person name="Allcock A.L."/>
        </authorList>
    </citation>
    <scope>NUCLEOTIDE SEQUENCE</scope>
    <source>
        <strain evidence="19">A200023</strain>
    </source>
</reference>
<evidence type="ECO:0000256" key="16">
    <source>
        <dbReference type="ARBA" id="ARBA00049551"/>
    </source>
</evidence>
<evidence type="ECO:0000256" key="4">
    <source>
        <dbReference type="ARBA" id="ARBA00021008"/>
    </source>
</evidence>
<keyword evidence="11 17" id="KW-1133">Transmembrane helix</keyword>
<feature type="transmembrane region" description="Helical" evidence="17">
    <location>
        <begin position="317"/>
        <end position="340"/>
    </location>
</feature>
<comment type="similarity">
    <text evidence="2 17">Belongs to the complex I subunit 2 family.</text>
</comment>
<keyword evidence="10 17" id="KW-0249">Electron transport</keyword>
<evidence type="ECO:0000256" key="12">
    <source>
        <dbReference type="ARBA" id="ARBA00023027"/>
    </source>
</evidence>
<dbReference type="EC" id="7.1.1.2" evidence="3 17"/>
<feature type="transmembrane region" description="Helical" evidence="17">
    <location>
        <begin position="94"/>
        <end position="117"/>
    </location>
</feature>
<evidence type="ECO:0000256" key="1">
    <source>
        <dbReference type="ARBA" id="ARBA00004448"/>
    </source>
</evidence>
<dbReference type="PANTHER" id="PTHR46552:SF1">
    <property type="entry name" value="NADH-UBIQUINONE OXIDOREDUCTASE CHAIN 2"/>
    <property type="match status" value="1"/>
</dbReference>
<dbReference type="InterPro" id="IPR050175">
    <property type="entry name" value="Complex_I_Subunit_2"/>
</dbReference>
<evidence type="ECO:0000256" key="2">
    <source>
        <dbReference type="ARBA" id="ARBA00007012"/>
    </source>
</evidence>
<organism evidence="19">
    <name type="scientific">Cirroteuthis muelleri</name>
    <dbReference type="NCBI Taxonomy" id="202430"/>
    <lineage>
        <taxon>Eukaryota</taxon>
        <taxon>Metazoa</taxon>
        <taxon>Spiralia</taxon>
        <taxon>Lophotrochozoa</taxon>
        <taxon>Mollusca</taxon>
        <taxon>Cephalopoda</taxon>
        <taxon>Coleoidea</taxon>
        <taxon>Octopodiformes</taxon>
        <taxon>Octopoda</taxon>
        <taxon>Cirrata</taxon>
        <taxon>Cirroteuthidae</taxon>
        <taxon>Cirroteuthis</taxon>
    </lineage>
</organism>
<keyword evidence="7 17" id="KW-0812">Transmembrane</keyword>
<feature type="transmembrane region" description="Helical" evidence="17">
    <location>
        <begin position="5"/>
        <end position="24"/>
    </location>
</feature>
<accession>A0A9E9FUS0</accession>